<evidence type="ECO:0000256" key="9">
    <source>
        <dbReference type="RuleBase" id="RU363066"/>
    </source>
</evidence>
<dbReference type="CDD" id="cd02021">
    <property type="entry name" value="GntK"/>
    <property type="match status" value="1"/>
</dbReference>
<evidence type="ECO:0000256" key="5">
    <source>
        <dbReference type="ARBA" id="ARBA00022741"/>
    </source>
</evidence>
<keyword evidence="5 9" id="KW-0547">Nucleotide-binding</keyword>
<evidence type="ECO:0000256" key="4">
    <source>
        <dbReference type="ARBA" id="ARBA00022679"/>
    </source>
</evidence>
<comment type="caution">
    <text evidence="10">The sequence shown here is derived from an EMBL/GenBank/DDBJ whole genome shotgun (WGS) entry which is preliminary data.</text>
</comment>
<evidence type="ECO:0000313" key="10">
    <source>
        <dbReference type="EMBL" id="MFD0725329.1"/>
    </source>
</evidence>
<protein>
    <recommendedName>
        <fullName evidence="3 9">Gluconokinase</fullName>
        <ecNumber evidence="3 9">2.7.1.12</ecNumber>
    </recommendedName>
</protein>
<comment type="catalytic activity">
    <reaction evidence="8 9">
        <text>D-gluconate + ATP = 6-phospho-D-gluconate + ADP + H(+)</text>
        <dbReference type="Rhea" id="RHEA:19433"/>
        <dbReference type="ChEBI" id="CHEBI:15378"/>
        <dbReference type="ChEBI" id="CHEBI:18391"/>
        <dbReference type="ChEBI" id="CHEBI:30616"/>
        <dbReference type="ChEBI" id="CHEBI:58759"/>
        <dbReference type="ChEBI" id="CHEBI:456216"/>
        <dbReference type="EC" id="2.7.1.12"/>
    </reaction>
</comment>
<dbReference type="Proteomes" id="UP001597110">
    <property type="component" value="Unassembled WGS sequence"/>
</dbReference>
<dbReference type="EMBL" id="JBHTIF010000001">
    <property type="protein sequence ID" value="MFD0725329.1"/>
    <property type="molecule type" value="Genomic_DNA"/>
</dbReference>
<keyword evidence="4 9" id="KW-0808">Transferase</keyword>
<gene>
    <name evidence="10" type="ORF">ACFQ0E_06895</name>
</gene>
<keyword evidence="6 9" id="KW-0418">Kinase</keyword>
<comment type="pathway">
    <text evidence="1">Carbohydrate acid metabolism.</text>
</comment>
<dbReference type="InterPro" id="IPR006001">
    <property type="entry name" value="Therm_gnt_kin"/>
</dbReference>
<accession>A0ABW2YFT5</accession>
<dbReference type="Gene3D" id="3.40.50.300">
    <property type="entry name" value="P-loop containing nucleotide triphosphate hydrolases"/>
    <property type="match status" value="1"/>
</dbReference>
<evidence type="ECO:0000313" key="11">
    <source>
        <dbReference type="Proteomes" id="UP001597110"/>
    </source>
</evidence>
<keyword evidence="7 9" id="KW-0067">ATP-binding</keyword>
<reference evidence="11" key="1">
    <citation type="journal article" date="2019" name="Int. J. Syst. Evol. Microbiol.">
        <title>The Global Catalogue of Microorganisms (GCM) 10K type strain sequencing project: providing services to taxonomists for standard genome sequencing and annotation.</title>
        <authorList>
            <consortium name="The Broad Institute Genomics Platform"/>
            <consortium name="The Broad Institute Genome Sequencing Center for Infectious Disease"/>
            <person name="Wu L."/>
            <person name="Ma J."/>
        </authorList>
    </citation>
    <scope>NUCLEOTIDE SEQUENCE [LARGE SCALE GENOMIC DNA]</scope>
    <source>
        <strain evidence="11">CCUG 55585</strain>
    </source>
</reference>
<dbReference type="InterPro" id="IPR027417">
    <property type="entry name" value="P-loop_NTPase"/>
</dbReference>
<organism evidence="10 11">
    <name type="scientific">Lysobacter brunescens</name>
    <dbReference type="NCBI Taxonomy" id="262323"/>
    <lineage>
        <taxon>Bacteria</taxon>
        <taxon>Pseudomonadati</taxon>
        <taxon>Pseudomonadota</taxon>
        <taxon>Gammaproteobacteria</taxon>
        <taxon>Lysobacterales</taxon>
        <taxon>Lysobacteraceae</taxon>
        <taxon>Lysobacter</taxon>
    </lineage>
</organism>
<evidence type="ECO:0000256" key="7">
    <source>
        <dbReference type="ARBA" id="ARBA00022840"/>
    </source>
</evidence>
<name>A0ABW2YFT5_9GAMM</name>
<comment type="similarity">
    <text evidence="2 9">Belongs to the gluconokinase GntK/GntV family.</text>
</comment>
<proteinExistence type="inferred from homology"/>
<evidence type="ECO:0000256" key="2">
    <source>
        <dbReference type="ARBA" id="ARBA00008420"/>
    </source>
</evidence>
<evidence type="ECO:0000256" key="8">
    <source>
        <dbReference type="ARBA" id="ARBA00048090"/>
    </source>
</evidence>
<evidence type="ECO:0000256" key="3">
    <source>
        <dbReference type="ARBA" id="ARBA00012054"/>
    </source>
</evidence>
<evidence type="ECO:0000256" key="1">
    <source>
        <dbReference type="ARBA" id="ARBA00004761"/>
    </source>
</evidence>
<sequence>MMSAIEPGRASRHRPSLARSLVVVMGVAGSGKSSVGALLAQRLGCPFLEGDRFHPDANIERMRAGHPLRPEDRCPWIANIVDEVNRIHRRDRDLSKDRPWLAVLACSALSGEIRERLRMDVIDARCRFVHLCGDPALIRQRLTARTGHFFRADLLDSQFRALQPPGPSEALSIGIDQPIDAVVDAILTALSTCNDVVECA</sequence>
<dbReference type="EC" id="2.7.1.12" evidence="3 9"/>
<dbReference type="RefSeq" id="WP_386822943.1">
    <property type="nucleotide sequence ID" value="NZ_JBHTIF010000001.1"/>
</dbReference>
<dbReference type="Pfam" id="PF13671">
    <property type="entry name" value="AAA_33"/>
    <property type="match status" value="1"/>
</dbReference>
<evidence type="ECO:0000256" key="6">
    <source>
        <dbReference type="ARBA" id="ARBA00022777"/>
    </source>
</evidence>
<dbReference type="NCBIfam" id="TIGR01313">
    <property type="entry name" value="therm_gnt_kin"/>
    <property type="match status" value="1"/>
</dbReference>
<dbReference type="PANTHER" id="PTHR43442:SF3">
    <property type="entry name" value="GLUCONOKINASE-RELATED"/>
    <property type="match status" value="1"/>
</dbReference>
<keyword evidence="11" id="KW-1185">Reference proteome</keyword>
<dbReference type="SUPFAM" id="SSF52540">
    <property type="entry name" value="P-loop containing nucleoside triphosphate hydrolases"/>
    <property type="match status" value="1"/>
</dbReference>
<dbReference type="PANTHER" id="PTHR43442">
    <property type="entry name" value="GLUCONOKINASE-RELATED"/>
    <property type="match status" value="1"/>
</dbReference>